<proteinExistence type="predicted"/>
<keyword evidence="5" id="KW-1185">Reference proteome</keyword>
<dbReference type="EMBL" id="QXFT01007493">
    <property type="protein sequence ID" value="KAE9266214.1"/>
    <property type="molecule type" value="Genomic_DNA"/>
</dbReference>
<evidence type="ECO:0000313" key="6">
    <source>
        <dbReference type="Proteomes" id="UP000435112"/>
    </source>
</evidence>
<dbReference type="EMBL" id="QXFV01006827">
    <property type="protein sequence ID" value="KAE8960360.1"/>
    <property type="molecule type" value="Genomic_DNA"/>
</dbReference>
<evidence type="ECO:0000313" key="4">
    <source>
        <dbReference type="Proteomes" id="UP000429607"/>
    </source>
</evidence>
<organism evidence="1 4">
    <name type="scientific">Phytophthora rubi</name>
    <dbReference type="NCBI Taxonomy" id="129364"/>
    <lineage>
        <taxon>Eukaryota</taxon>
        <taxon>Sar</taxon>
        <taxon>Stramenopiles</taxon>
        <taxon>Oomycota</taxon>
        <taxon>Peronosporomycetes</taxon>
        <taxon>Peronosporales</taxon>
        <taxon>Peronosporaceae</taxon>
        <taxon>Phytophthora</taxon>
    </lineage>
</organism>
<accession>A0A6A3GTR5</accession>
<evidence type="ECO:0000313" key="2">
    <source>
        <dbReference type="EMBL" id="KAE8961314.1"/>
    </source>
</evidence>
<dbReference type="AlphaFoldDB" id="A0A6A3GTR5"/>
<dbReference type="Proteomes" id="UP000435112">
    <property type="component" value="Unassembled WGS sequence"/>
</dbReference>
<evidence type="ECO:0000313" key="5">
    <source>
        <dbReference type="Proteomes" id="UP000434957"/>
    </source>
</evidence>
<evidence type="ECO:0000313" key="1">
    <source>
        <dbReference type="EMBL" id="KAE8960360.1"/>
    </source>
</evidence>
<dbReference type="EMBL" id="QXFU01006336">
    <property type="protein sequence ID" value="KAE8961314.1"/>
    <property type="molecule type" value="Genomic_DNA"/>
</dbReference>
<gene>
    <name evidence="1" type="ORF">PR001_g30409</name>
    <name evidence="2" type="ORF">PR002_g29940</name>
    <name evidence="3" type="ORF">PR003_g32201</name>
</gene>
<dbReference type="Proteomes" id="UP000434957">
    <property type="component" value="Unassembled WGS sequence"/>
</dbReference>
<comment type="caution">
    <text evidence="1">The sequence shown here is derived from an EMBL/GenBank/DDBJ whole genome shotgun (WGS) entry which is preliminary data.</text>
</comment>
<evidence type="ECO:0000313" key="3">
    <source>
        <dbReference type="EMBL" id="KAE9266214.1"/>
    </source>
</evidence>
<reference evidence="4 6" key="1">
    <citation type="submission" date="2018-09" db="EMBL/GenBank/DDBJ databases">
        <title>Genomic investigation of the strawberry pathogen Phytophthora fragariae indicates pathogenicity is determined by transcriptional variation in three key races.</title>
        <authorList>
            <person name="Adams T.M."/>
            <person name="Armitage A.D."/>
            <person name="Sobczyk M.K."/>
            <person name="Bates H.J."/>
            <person name="Dunwell J.M."/>
            <person name="Nellist C.F."/>
            <person name="Harrison R.J."/>
        </authorList>
    </citation>
    <scope>NUCLEOTIDE SEQUENCE [LARGE SCALE GENOMIC DNA]</scope>
    <source>
        <strain evidence="1 4">SCRP249</strain>
        <strain evidence="2 6">SCRP324</strain>
        <strain evidence="3 5">SCRP333</strain>
    </source>
</reference>
<protein>
    <submittedName>
        <fullName evidence="1">Uncharacterized protein</fullName>
    </submittedName>
</protein>
<sequence>MDDDGGGGDGSASTVGGTETYAVNVTIATKNHEQQQQQ</sequence>
<name>A0A6A3GTR5_9STRA</name>
<dbReference type="Proteomes" id="UP000429607">
    <property type="component" value="Unassembled WGS sequence"/>
</dbReference>